<keyword evidence="2" id="KW-1185">Reference proteome</keyword>
<dbReference type="AlphaFoldDB" id="A0A016WTJ4"/>
<protein>
    <submittedName>
        <fullName evidence="1">Uncharacterized protein</fullName>
    </submittedName>
</protein>
<name>A0A016WTJ4_9BILA</name>
<dbReference type="Proteomes" id="UP000024635">
    <property type="component" value="Unassembled WGS sequence"/>
</dbReference>
<proteinExistence type="predicted"/>
<comment type="caution">
    <text evidence="1">The sequence shown here is derived from an EMBL/GenBank/DDBJ whole genome shotgun (WGS) entry which is preliminary data.</text>
</comment>
<accession>A0A016WTJ4</accession>
<gene>
    <name evidence="1" type="primary">Acey_s0502.g2620</name>
    <name evidence="1" type="ORF">Y032_0502g2620</name>
</gene>
<evidence type="ECO:0000313" key="1">
    <source>
        <dbReference type="EMBL" id="EYC43124.1"/>
    </source>
</evidence>
<organism evidence="1 2">
    <name type="scientific">Ancylostoma ceylanicum</name>
    <dbReference type="NCBI Taxonomy" id="53326"/>
    <lineage>
        <taxon>Eukaryota</taxon>
        <taxon>Metazoa</taxon>
        <taxon>Ecdysozoa</taxon>
        <taxon>Nematoda</taxon>
        <taxon>Chromadorea</taxon>
        <taxon>Rhabditida</taxon>
        <taxon>Rhabditina</taxon>
        <taxon>Rhabditomorpha</taxon>
        <taxon>Strongyloidea</taxon>
        <taxon>Ancylostomatidae</taxon>
        <taxon>Ancylostomatinae</taxon>
        <taxon>Ancylostoma</taxon>
    </lineage>
</organism>
<sequence length="96" mass="10384">MFACRPVMTTPFLQVNNDGAVKINDHLRTMAAATHTEQFGASTATGPVTYPNNVHLRDNKPTTGQQDNGCAMWIGYGGTRTEAAICWWSGIEEAPA</sequence>
<dbReference type="EMBL" id="JARK01000102">
    <property type="protein sequence ID" value="EYC43124.1"/>
    <property type="molecule type" value="Genomic_DNA"/>
</dbReference>
<reference evidence="2" key="1">
    <citation type="journal article" date="2015" name="Nat. Genet.">
        <title>The genome and transcriptome of the zoonotic hookworm Ancylostoma ceylanicum identify infection-specific gene families.</title>
        <authorList>
            <person name="Schwarz E.M."/>
            <person name="Hu Y."/>
            <person name="Antoshechkin I."/>
            <person name="Miller M.M."/>
            <person name="Sternberg P.W."/>
            <person name="Aroian R.V."/>
        </authorList>
    </citation>
    <scope>NUCLEOTIDE SEQUENCE</scope>
    <source>
        <strain evidence="2">HY135</strain>
    </source>
</reference>
<evidence type="ECO:0000313" key="2">
    <source>
        <dbReference type="Proteomes" id="UP000024635"/>
    </source>
</evidence>